<proteinExistence type="predicted"/>
<dbReference type="InterPro" id="IPR029058">
    <property type="entry name" value="AB_hydrolase_fold"/>
</dbReference>
<keyword evidence="6" id="KW-0119">Carbohydrate metabolism</keyword>
<dbReference type="GO" id="GO:0005576">
    <property type="term" value="C:extracellular region"/>
    <property type="evidence" value="ECO:0007669"/>
    <property type="project" value="UniProtKB-SubCell"/>
</dbReference>
<keyword evidence="4" id="KW-0732">Signal</keyword>
<evidence type="ECO:0000313" key="8">
    <source>
        <dbReference type="EMBL" id="GHF05994.1"/>
    </source>
</evidence>
<evidence type="ECO:0000256" key="7">
    <source>
        <dbReference type="ARBA" id="ARBA00023326"/>
    </source>
</evidence>
<evidence type="ECO:0000256" key="2">
    <source>
        <dbReference type="ARBA" id="ARBA00022525"/>
    </source>
</evidence>
<evidence type="ECO:0000256" key="5">
    <source>
        <dbReference type="ARBA" id="ARBA00022801"/>
    </source>
</evidence>
<dbReference type="Gene3D" id="3.40.50.1820">
    <property type="entry name" value="alpha/beta hydrolase"/>
    <property type="match status" value="1"/>
</dbReference>
<name>A0A8J3GN51_9MICO</name>
<dbReference type="GO" id="GO:0030600">
    <property type="term" value="F:feruloyl esterase activity"/>
    <property type="evidence" value="ECO:0007669"/>
    <property type="project" value="InterPro"/>
</dbReference>
<accession>A0A8J3GN51</accession>
<keyword evidence="3" id="KW-0858">Xylan degradation</keyword>
<keyword evidence="9" id="KW-1185">Reference proteome</keyword>
<gene>
    <name evidence="8" type="primary">lpqP</name>
    <name evidence="8" type="ORF">GCM10011600_03220</name>
</gene>
<evidence type="ECO:0000256" key="1">
    <source>
        <dbReference type="ARBA" id="ARBA00004613"/>
    </source>
</evidence>
<comment type="subcellular location">
    <subcellularLocation>
        <location evidence="1">Secreted</location>
    </subcellularLocation>
</comment>
<dbReference type="Proteomes" id="UP000617531">
    <property type="component" value="Unassembled WGS sequence"/>
</dbReference>
<keyword evidence="5" id="KW-0378">Hydrolase</keyword>
<protein>
    <recommendedName>
        <fullName evidence="10">Polyhydroxybutyrate depolymerase</fullName>
    </recommendedName>
</protein>
<reference evidence="8" key="2">
    <citation type="submission" date="2020-09" db="EMBL/GenBank/DDBJ databases">
        <authorList>
            <person name="Sun Q."/>
            <person name="Zhou Y."/>
        </authorList>
    </citation>
    <scope>NUCLEOTIDE SEQUENCE</scope>
    <source>
        <strain evidence="8">CGMCC 1.16548</strain>
    </source>
</reference>
<dbReference type="Pfam" id="PF10503">
    <property type="entry name" value="Esterase_PHB"/>
    <property type="match status" value="1"/>
</dbReference>
<dbReference type="InterPro" id="IPR043595">
    <property type="entry name" value="FaeB/C/D"/>
</dbReference>
<dbReference type="PANTHER" id="PTHR38050">
    <property type="match status" value="1"/>
</dbReference>
<dbReference type="SUPFAM" id="SSF53474">
    <property type="entry name" value="alpha/beta-Hydrolases"/>
    <property type="match status" value="1"/>
</dbReference>
<evidence type="ECO:0008006" key="10">
    <source>
        <dbReference type="Google" id="ProtNLM"/>
    </source>
</evidence>
<evidence type="ECO:0000256" key="4">
    <source>
        <dbReference type="ARBA" id="ARBA00022729"/>
    </source>
</evidence>
<dbReference type="RefSeq" id="WP_191281630.1">
    <property type="nucleotide sequence ID" value="NZ_BNAI01000001.1"/>
</dbReference>
<dbReference type="EMBL" id="BNAI01000001">
    <property type="protein sequence ID" value="GHF05994.1"/>
    <property type="molecule type" value="Genomic_DNA"/>
</dbReference>
<dbReference type="InterPro" id="IPR010126">
    <property type="entry name" value="Esterase_phb"/>
</dbReference>
<evidence type="ECO:0000313" key="9">
    <source>
        <dbReference type="Proteomes" id="UP000617531"/>
    </source>
</evidence>
<dbReference type="PANTHER" id="PTHR38050:SF2">
    <property type="entry name" value="FERULOYL ESTERASE C-RELATED"/>
    <property type="match status" value="1"/>
</dbReference>
<dbReference type="AlphaFoldDB" id="A0A8J3GN51"/>
<organism evidence="8 9">
    <name type="scientific">Pseudolysinimonas yzui</name>
    <dbReference type="NCBI Taxonomy" id="2708254"/>
    <lineage>
        <taxon>Bacteria</taxon>
        <taxon>Bacillati</taxon>
        <taxon>Actinomycetota</taxon>
        <taxon>Actinomycetes</taxon>
        <taxon>Micrococcales</taxon>
        <taxon>Microbacteriaceae</taxon>
        <taxon>Pseudolysinimonas</taxon>
    </lineage>
</organism>
<dbReference type="GO" id="GO:0045493">
    <property type="term" value="P:xylan catabolic process"/>
    <property type="evidence" value="ECO:0007669"/>
    <property type="project" value="UniProtKB-KW"/>
</dbReference>
<keyword evidence="2" id="KW-0964">Secreted</keyword>
<sequence>MSRRRILVALLTVTAIAALLTGCGLRDDEPEAASARTESRVIVVDGVERAYRVHIPDEFADDPALVVMLHGGLGSARQAERAYGWNDRADAAGFVVVYPDGVSRTWNAGDCCGGAEKDGVDDVAFVAALVAELQGEFGITSARTFATGMSNGAMMTYRLACESGLFAAIAPVAGTIVTACDSPAPTSVLHIHGLDDSQVRMDGEPGDGVGDVDGMPIADVNALWRAAGACADPVITEEPPVTTSASDCADGRHVVLVTVADAGHQWPGSVAREGAADQPSDAFDATTMIWEFFDAA</sequence>
<reference evidence="8" key="1">
    <citation type="journal article" date="2014" name="Int. J. Syst. Evol. Microbiol.">
        <title>Complete genome sequence of Corynebacterium casei LMG S-19264T (=DSM 44701T), isolated from a smear-ripened cheese.</title>
        <authorList>
            <consortium name="US DOE Joint Genome Institute (JGI-PGF)"/>
            <person name="Walter F."/>
            <person name="Albersmeier A."/>
            <person name="Kalinowski J."/>
            <person name="Ruckert C."/>
        </authorList>
    </citation>
    <scope>NUCLEOTIDE SEQUENCE</scope>
    <source>
        <strain evidence="8">CGMCC 1.16548</strain>
    </source>
</reference>
<evidence type="ECO:0000256" key="3">
    <source>
        <dbReference type="ARBA" id="ARBA00022651"/>
    </source>
</evidence>
<evidence type="ECO:0000256" key="6">
    <source>
        <dbReference type="ARBA" id="ARBA00023277"/>
    </source>
</evidence>
<comment type="caution">
    <text evidence="8">The sequence shown here is derived from an EMBL/GenBank/DDBJ whole genome shotgun (WGS) entry which is preliminary data.</text>
</comment>
<dbReference type="PROSITE" id="PS51257">
    <property type="entry name" value="PROKAR_LIPOPROTEIN"/>
    <property type="match status" value="1"/>
</dbReference>
<keyword evidence="7" id="KW-0624">Polysaccharide degradation</keyword>